<proteinExistence type="predicted"/>
<evidence type="ECO:0000313" key="1">
    <source>
        <dbReference type="EMBL" id="CAN76161.1"/>
    </source>
</evidence>
<sequence length="81" mass="9612">MAFGRQLHQAMGTPFRKEIFFMVRNLAISHHEEPPCEIWPFRTMKNHLAKFRKVAFHLAKFGTFIFPLVKMPLKSPVLRRC</sequence>
<dbReference type="EMBL" id="AM439623">
    <property type="protein sequence ID" value="CAN76161.1"/>
    <property type="molecule type" value="Genomic_DNA"/>
</dbReference>
<name>A5AXX6_VITVI</name>
<organism evidence="1">
    <name type="scientific">Vitis vinifera</name>
    <name type="common">Grape</name>
    <dbReference type="NCBI Taxonomy" id="29760"/>
    <lineage>
        <taxon>Eukaryota</taxon>
        <taxon>Viridiplantae</taxon>
        <taxon>Streptophyta</taxon>
        <taxon>Embryophyta</taxon>
        <taxon>Tracheophyta</taxon>
        <taxon>Spermatophyta</taxon>
        <taxon>Magnoliopsida</taxon>
        <taxon>eudicotyledons</taxon>
        <taxon>Gunneridae</taxon>
        <taxon>Pentapetalae</taxon>
        <taxon>rosids</taxon>
        <taxon>Vitales</taxon>
        <taxon>Vitaceae</taxon>
        <taxon>Viteae</taxon>
        <taxon>Vitis</taxon>
    </lineage>
</organism>
<reference evidence="1" key="1">
    <citation type="journal article" date="2007" name="PLoS ONE">
        <title>The first genome sequence of an elite grapevine cultivar (Pinot noir Vitis vinifera L.): coping with a highly heterozygous genome.</title>
        <authorList>
            <person name="Velasco R."/>
            <person name="Zharkikh A."/>
            <person name="Troggio M."/>
            <person name="Cartwright D.A."/>
            <person name="Cestaro A."/>
            <person name="Pruss D."/>
            <person name="Pindo M."/>
            <person name="FitzGerald L.M."/>
            <person name="Vezzulli S."/>
            <person name="Reid J."/>
            <person name="Malacarne G."/>
            <person name="Iliev D."/>
            <person name="Coppola G."/>
            <person name="Wardell B."/>
            <person name="Micheletti D."/>
            <person name="Macalma T."/>
            <person name="Facci M."/>
            <person name="Mitchell J.T."/>
            <person name="Perazzolli M."/>
            <person name="Eldredge G."/>
            <person name="Gatto P."/>
            <person name="Oyzerski R."/>
            <person name="Moretto M."/>
            <person name="Gutin N."/>
            <person name="Stefanini M."/>
            <person name="Chen Y."/>
            <person name="Segala C."/>
            <person name="Davenport C."/>
            <person name="Dematte L."/>
            <person name="Mraz A."/>
            <person name="Battilana J."/>
            <person name="Stormo K."/>
            <person name="Costa F."/>
            <person name="Tao Q."/>
            <person name="Si-Ammour A."/>
            <person name="Harkins T."/>
            <person name="Lackey A."/>
            <person name="Perbost C."/>
            <person name="Taillon B."/>
            <person name="Stella A."/>
            <person name="Solovyev V."/>
            <person name="Fawcett J.A."/>
            <person name="Sterck L."/>
            <person name="Vandepoele K."/>
            <person name="Grando S.M."/>
            <person name="Toppo S."/>
            <person name="Moser C."/>
            <person name="Lanchbury J."/>
            <person name="Bogden R."/>
            <person name="Skolnick M."/>
            <person name="Sgaramella V."/>
            <person name="Bhatnagar S.K."/>
            <person name="Fontana P."/>
            <person name="Gutin A."/>
            <person name="Van de Peer Y."/>
            <person name="Salamini F."/>
            <person name="Viola R."/>
        </authorList>
    </citation>
    <scope>NUCLEOTIDE SEQUENCE</scope>
</reference>
<gene>
    <name evidence="1" type="ORF">VITISV_012004</name>
</gene>
<protein>
    <submittedName>
        <fullName evidence="1">Uncharacterized protein</fullName>
    </submittedName>
</protein>
<dbReference type="AlphaFoldDB" id="A5AXX6"/>
<accession>A5AXX6</accession>